<evidence type="ECO:0000313" key="3">
    <source>
        <dbReference type="Proteomes" id="UP001596989"/>
    </source>
</evidence>
<evidence type="ECO:0000256" key="1">
    <source>
        <dbReference type="SAM" id="Phobius"/>
    </source>
</evidence>
<reference evidence="3" key="1">
    <citation type="journal article" date="2019" name="Int. J. Syst. Evol. Microbiol.">
        <title>The Global Catalogue of Microorganisms (GCM) 10K type strain sequencing project: providing services to taxonomists for standard genome sequencing and annotation.</title>
        <authorList>
            <consortium name="The Broad Institute Genomics Platform"/>
            <consortium name="The Broad Institute Genome Sequencing Center for Infectious Disease"/>
            <person name="Wu L."/>
            <person name="Ma J."/>
        </authorList>
    </citation>
    <scope>NUCLEOTIDE SEQUENCE [LARGE SCALE GENOMIC DNA]</scope>
    <source>
        <strain evidence="3">CCUG 59129</strain>
    </source>
</reference>
<keyword evidence="1" id="KW-0472">Membrane</keyword>
<dbReference type="RefSeq" id="WP_377568760.1">
    <property type="nucleotide sequence ID" value="NZ_JBHTJZ010000073.1"/>
</dbReference>
<gene>
    <name evidence="2" type="ORF">ACFQ2I_23305</name>
</gene>
<keyword evidence="3" id="KW-1185">Reference proteome</keyword>
<keyword evidence="1" id="KW-0812">Transmembrane</keyword>
<dbReference type="EMBL" id="JBHTJZ010000073">
    <property type="protein sequence ID" value="MFD0962273.1"/>
    <property type="molecule type" value="Genomic_DNA"/>
</dbReference>
<dbReference type="NCBIfam" id="NF008528">
    <property type="entry name" value="PRK11463.1-2"/>
    <property type="match status" value="1"/>
</dbReference>
<dbReference type="PANTHER" id="PTHR35335:SF1">
    <property type="entry name" value="UPF0716 PROTEIN FXSA"/>
    <property type="match status" value="1"/>
</dbReference>
<dbReference type="Pfam" id="PF04186">
    <property type="entry name" value="FxsA"/>
    <property type="match status" value="1"/>
</dbReference>
<keyword evidence="1" id="KW-1133">Transmembrane helix</keyword>
<organism evidence="2 3">
    <name type="scientific">Paenibacillus chungangensis</name>
    <dbReference type="NCBI Taxonomy" id="696535"/>
    <lineage>
        <taxon>Bacteria</taxon>
        <taxon>Bacillati</taxon>
        <taxon>Bacillota</taxon>
        <taxon>Bacilli</taxon>
        <taxon>Bacillales</taxon>
        <taxon>Paenibacillaceae</taxon>
        <taxon>Paenibacillus</taxon>
    </lineage>
</organism>
<dbReference type="PANTHER" id="PTHR35335">
    <property type="entry name" value="UPF0716 PROTEIN FXSA"/>
    <property type="match status" value="1"/>
</dbReference>
<feature type="transmembrane region" description="Helical" evidence="1">
    <location>
        <begin position="68"/>
        <end position="88"/>
    </location>
</feature>
<dbReference type="InterPro" id="IPR007313">
    <property type="entry name" value="FxsA"/>
</dbReference>
<protein>
    <submittedName>
        <fullName evidence="2">FxsA family protein</fullName>
    </submittedName>
</protein>
<feature type="transmembrane region" description="Helical" evidence="1">
    <location>
        <begin position="29"/>
        <end position="47"/>
    </location>
</feature>
<sequence length="130" mass="14836">MYKWIFTALLIVPIIELWGLLQVGDWLGGWNTFFIVVAMSVAGAYFLRREGRKLWVEAQRQLAQGQMPGRSIIDGICVLIGGVLLLTPGFFTDFIGIVLLLPMTRPILRGVVLQWLERKLRNGSFTIRRF</sequence>
<dbReference type="Proteomes" id="UP001596989">
    <property type="component" value="Unassembled WGS sequence"/>
</dbReference>
<evidence type="ECO:0000313" key="2">
    <source>
        <dbReference type="EMBL" id="MFD0962273.1"/>
    </source>
</evidence>
<accession>A0ABW3HXR0</accession>
<comment type="caution">
    <text evidence="2">The sequence shown here is derived from an EMBL/GenBank/DDBJ whole genome shotgun (WGS) entry which is preliminary data.</text>
</comment>
<name>A0ABW3HXR0_9BACL</name>
<proteinExistence type="predicted"/>